<protein>
    <submittedName>
        <fullName evidence="2">Uncharacterized protein</fullName>
    </submittedName>
</protein>
<organism evidence="2 3">
    <name type="scientific">Colletotrichum cuscutae</name>
    <dbReference type="NCBI Taxonomy" id="1209917"/>
    <lineage>
        <taxon>Eukaryota</taxon>
        <taxon>Fungi</taxon>
        <taxon>Dikarya</taxon>
        <taxon>Ascomycota</taxon>
        <taxon>Pezizomycotina</taxon>
        <taxon>Sordariomycetes</taxon>
        <taxon>Hypocreomycetidae</taxon>
        <taxon>Glomerellales</taxon>
        <taxon>Glomerellaceae</taxon>
        <taxon>Colletotrichum</taxon>
        <taxon>Colletotrichum acutatum species complex</taxon>
    </lineage>
</organism>
<sequence length="150" mass="16213">MHRIEQVRVGRKRSSGNGERGPGLGGISSQVCRRSSMVWVRDSSDSEQVPSGPRRFVLRSYVADRQPTSQRLKTQGSAVLPAYVSHRSCSGAAWSCCVLRIGDGYGGTSEDLPARAWCLVCFGVSGVRNPDSRPDSKASTHKSTTPSPFT</sequence>
<evidence type="ECO:0000313" key="2">
    <source>
        <dbReference type="EMBL" id="KAK1472348.1"/>
    </source>
</evidence>
<name>A0AAI9Y4K5_9PEZI</name>
<keyword evidence="3" id="KW-1185">Reference proteome</keyword>
<dbReference type="EMBL" id="MPDP01000190">
    <property type="protein sequence ID" value="KAK1472348.1"/>
    <property type="molecule type" value="Genomic_DNA"/>
</dbReference>
<feature type="region of interest" description="Disordered" evidence="1">
    <location>
        <begin position="1"/>
        <end position="29"/>
    </location>
</feature>
<evidence type="ECO:0000313" key="3">
    <source>
        <dbReference type="Proteomes" id="UP001239213"/>
    </source>
</evidence>
<comment type="caution">
    <text evidence="2">The sequence shown here is derived from an EMBL/GenBank/DDBJ whole genome shotgun (WGS) entry which is preliminary data.</text>
</comment>
<dbReference type="Proteomes" id="UP001239213">
    <property type="component" value="Unassembled WGS sequence"/>
</dbReference>
<proteinExistence type="predicted"/>
<evidence type="ECO:0000256" key="1">
    <source>
        <dbReference type="SAM" id="MobiDB-lite"/>
    </source>
</evidence>
<feature type="compositionally biased region" description="Polar residues" evidence="1">
    <location>
        <begin position="141"/>
        <end position="150"/>
    </location>
</feature>
<accession>A0AAI9Y4K5</accession>
<reference evidence="2" key="1">
    <citation type="submission" date="2016-11" db="EMBL/GenBank/DDBJ databases">
        <title>The genome sequence of Colletotrichum cuscutae.</title>
        <authorList>
            <person name="Baroncelli R."/>
        </authorList>
    </citation>
    <scope>NUCLEOTIDE SEQUENCE</scope>
    <source>
        <strain evidence="2">IMI 304802</strain>
    </source>
</reference>
<gene>
    <name evidence="2" type="ORF">CCUS01_05732</name>
</gene>
<dbReference type="AlphaFoldDB" id="A0AAI9Y4K5"/>
<feature type="region of interest" description="Disordered" evidence="1">
    <location>
        <begin position="129"/>
        <end position="150"/>
    </location>
</feature>